<sequence>RRHRAAPGETVAAPPPPPRPAADGYVRRSPVQPVHEAANYRRGLGLRGVGAVVAIAAVCAAVWLLLRLNVFGW</sequence>
<gene>
    <name evidence="3" type="ORF">H9841_12070</name>
</gene>
<dbReference type="EMBL" id="DXDX01000217">
    <property type="protein sequence ID" value="HIY22622.1"/>
    <property type="molecule type" value="Genomic_DNA"/>
</dbReference>
<name>A0A9D2BZR4_9FIRM</name>
<dbReference type="Proteomes" id="UP000823868">
    <property type="component" value="Unassembled WGS sequence"/>
</dbReference>
<reference evidence="3" key="2">
    <citation type="submission" date="2021-04" db="EMBL/GenBank/DDBJ databases">
        <authorList>
            <person name="Gilroy R."/>
        </authorList>
    </citation>
    <scope>NUCLEOTIDE SEQUENCE</scope>
    <source>
        <strain evidence="3">ChiBcec16_6824</strain>
    </source>
</reference>
<dbReference type="AlphaFoldDB" id="A0A9D2BZR4"/>
<comment type="caution">
    <text evidence="3">The sequence shown here is derived from an EMBL/GenBank/DDBJ whole genome shotgun (WGS) entry which is preliminary data.</text>
</comment>
<feature type="transmembrane region" description="Helical" evidence="2">
    <location>
        <begin position="44"/>
        <end position="66"/>
    </location>
</feature>
<keyword evidence="2" id="KW-1133">Transmembrane helix</keyword>
<evidence type="ECO:0000256" key="2">
    <source>
        <dbReference type="SAM" id="Phobius"/>
    </source>
</evidence>
<organism evidence="3 4">
    <name type="scientific">Candidatus Flavonifractor merdigallinarum</name>
    <dbReference type="NCBI Taxonomy" id="2838589"/>
    <lineage>
        <taxon>Bacteria</taxon>
        <taxon>Bacillati</taxon>
        <taxon>Bacillota</taxon>
        <taxon>Clostridia</taxon>
        <taxon>Eubacteriales</taxon>
        <taxon>Oscillospiraceae</taxon>
        <taxon>Flavonifractor</taxon>
    </lineage>
</organism>
<reference evidence="3" key="1">
    <citation type="journal article" date="2021" name="PeerJ">
        <title>Extensive microbial diversity within the chicken gut microbiome revealed by metagenomics and culture.</title>
        <authorList>
            <person name="Gilroy R."/>
            <person name="Ravi A."/>
            <person name="Getino M."/>
            <person name="Pursley I."/>
            <person name="Horton D.L."/>
            <person name="Alikhan N.F."/>
            <person name="Baker D."/>
            <person name="Gharbi K."/>
            <person name="Hall N."/>
            <person name="Watson M."/>
            <person name="Adriaenssens E.M."/>
            <person name="Foster-Nyarko E."/>
            <person name="Jarju S."/>
            <person name="Secka A."/>
            <person name="Antonio M."/>
            <person name="Oren A."/>
            <person name="Chaudhuri R.R."/>
            <person name="La Ragione R."/>
            <person name="Hildebrand F."/>
            <person name="Pallen M.J."/>
        </authorList>
    </citation>
    <scope>NUCLEOTIDE SEQUENCE</scope>
    <source>
        <strain evidence="3">ChiBcec16_6824</strain>
    </source>
</reference>
<evidence type="ECO:0000256" key="1">
    <source>
        <dbReference type="SAM" id="MobiDB-lite"/>
    </source>
</evidence>
<evidence type="ECO:0000313" key="3">
    <source>
        <dbReference type="EMBL" id="HIY22622.1"/>
    </source>
</evidence>
<evidence type="ECO:0000313" key="4">
    <source>
        <dbReference type="Proteomes" id="UP000823868"/>
    </source>
</evidence>
<keyword evidence="2" id="KW-0812">Transmembrane</keyword>
<proteinExistence type="predicted"/>
<accession>A0A9D2BZR4</accession>
<protein>
    <submittedName>
        <fullName evidence="3">Uncharacterized protein</fullName>
    </submittedName>
</protein>
<feature type="region of interest" description="Disordered" evidence="1">
    <location>
        <begin position="1"/>
        <end position="28"/>
    </location>
</feature>
<keyword evidence="2" id="KW-0472">Membrane</keyword>
<feature type="non-terminal residue" evidence="3">
    <location>
        <position position="1"/>
    </location>
</feature>